<sequence>MFIYLYYSSFCKPFLIKNCEILILFYYFVLFDKFSESGSLKKSSFKKKAISLS</sequence>
<organism evidence="1 2">
    <name type="scientific">Streptococcus cristatus</name>
    <dbReference type="NCBI Taxonomy" id="45634"/>
    <lineage>
        <taxon>Bacteria</taxon>
        <taxon>Bacillati</taxon>
        <taxon>Bacillota</taxon>
        <taxon>Bacilli</taxon>
        <taxon>Lactobacillales</taxon>
        <taxon>Streptococcaceae</taxon>
        <taxon>Streptococcus</taxon>
    </lineage>
</organism>
<dbReference type="EMBL" id="LQRD01000069">
    <property type="protein sequence ID" value="KXT68615.1"/>
    <property type="molecule type" value="Genomic_DNA"/>
</dbReference>
<dbReference type="AlphaFoldDB" id="A0A139MXV8"/>
<protein>
    <submittedName>
        <fullName evidence="1">Uncharacterized protein</fullName>
    </submittedName>
</protein>
<comment type="caution">
    <text evidence="1">The sequence shown here is derived from an EMBL/GenBank/DDBJ whole genome shotgun (WGS) entry which is preliminary data.</text>
</comment>
<dbReference type="Proteomes" id="UP000070377">
    <property type="component" value="Unassembled WGS sequence"/>
</dbReference>
<evidence type="ECO:0000313" key="1">
    <source>
        <dbReference type="EMBL" id="KXT68615.1"/>
    </source>
</evidence>
<proteinExistence type="predicted"/>
<evidence type="ECO:0000313" key="2">
    <source>
        <dbReference type="Proteomes" id="UP000070377"/>
    </source>
</evidence>
<name>A0A139MXV8_STRCR</name>
<accession>A0A139MXV8</accession>
<dbReference type="PATRIC" id="fig|45634.12.peg.1900"/>
<reference evidence="1 2" key="1">
    <citation type="submission" date="2016-01" db="EMBL/GenBank/DDBJ databases">
        <title>Highly variable Streptococcus oralis are common among viridans streptococci isolated from primates.</title>
        <authorList>
            <person name="Denapaite D."/>
            <person name="Rieger M."/>
            <person name="Koendgen S."/>
            <person name="Brueckner R."/>
            <person name="Ochigava I."/>
            <person name="Kappeler P."/>
            <person name="Maetz-Rensing K."/>
            <person name="Leendertz F."/>
            <person name="Hakenbeck R."/>
        </authorList>
    </citation>
    <scope>NUCLEOTIDE SEQUENCE [LARGE SCALE GENOMIC DNA]</scope>
    <source>
        <strain evidence="1 2">DD08</strain>
    </source>
</reference>
<gene>
    <name evidence="1" type="ORF">SCRDD08_01820</name>
</gene>